<keyword evidence="4" id="KW-1185">Reference proteome</keyword>
<organism evidence="3 4">
    <name type="scientific">Sphingomonas hengshuiensis</name>
    <dbReference type="NCBI Taxonomy" id="1609977"/>
    <lineage>
        <taxon>Bacteria</taxon>
        <taxon>Pseudomonadati</taxon>
        <taxon>Pseudomonadota</taxon>
        <taxon>Alphaproteobacteria</taxon>
        <taxon>Sphingomonadales</taxon>
        <taxon>Sphingomonadaceae</taxon>
        <taxon>Sphingomonas</taxon>
    </lineage>
</organism>
<dbReference type="PANTHER" id="PTHR37315">
    <property type="entry name" value="UPF0311 PROTEIN BLR7842"/>
    <property type="match status" value="1"/>
</dbReference>
<proteinExistence type="inferred from homology"/>
<dbReference type="EMBL" id="CP010836">
    <property type="protein sequence ID" value="AJP73368.1"/>
    <property type="molecule type" value="Genomic_DNA"/>
</dbReference>
<dbReference type="AlphaFoldDB" id="A0A7U4JAR5"/>
<protein>
    <recommendedName>
        <fullName evidence="1">UPF0311 protein TS85_18565</fullName>
    </recommendedName>
</protein>
<evidence type="ECO:0000256" key="2">
    <source>
        <dbReference type="SAM" id="SignalP"/>
    </source>
</evidence>
<dbReference type="HAMAP" id="MF_00775">
    <property type="entry name" value="UPF0311"/>
    <property type="match status" value="1"/>
</dbReference>
<evidence type="ECO:0000313" key="3">
    <source>
        <dbReference type="EMBL" id="AJP73368.1"/>
    </source>
</evidence>
<evidence type="ECO:0000313" key="4">
    <source>
        <dbReference type="Proteomes" id="UP000032300"/>
    </source>
</evidence>
<dbReference type="Proteomes" id="UP000032300">
    <property type="component" value="Chromosome"/>
</dbReference>
<reference evidence="3 4" key="1">
    <citation type="journal article" date="2015" name="Int. J. Syst. Evol. Microbiol.">
        <title>Sphingomonas hengshuiensis sp. nov., isolated from lake wetland.</title>
        <authorList>
            <person name="Wei S."/>
            <person name="Wang T."/>
            <person name="Liu H."/>
            <person name="Zhang C."/>
            <person name="Guo J."/>
            <person name="Wang Q."/>
            <person name="Liang K."/>
            <person name="Zhang Z."/>
        </authorList>
    </citation>
    <scope>NUCLEOTIDE SEQUENCE [LARGE SCALE GENOMIC DNA]</scope>
    <source>
        <strain evidence="3 4">WHSC-8</strain>
    </source>
</reference>
<comment type="similarity">
    <text evidence="1">Belongs to the UPF0311 family.</text>
</comment>
<feature type="signal peptide" evidence="2">
    <location>
        <begin position="1"/>
        <end position="17"/>
    </location>
</feature>
<dbReference type="KEGG" id="sphi:TS85_18565"/>
<gene>
    <name evidence="3" type="ORF">TS85_18565</name>
</gene>
<keyword evidence="2" id="KW-0732">Signal</keyword>
<dbReference type="Pfam" id="PF11578">
    <property type="entry name" value="DUF3237"/>
    <property type="match status" value="1"/>
</dbReference>
<dbReference type="PANTHER" id="PTHR37315:SF1">
    <property type="entry name" value="UPF0311 PROTEIN BLR7842"/>
    <property type="match status" value="1"/>
</dbReference>
<dbReference type="RefSeq" id="WP_052508005.1">
    <property type="nucleotide sequence ID" value="NZ_CP010836.1"/>
</dbReference>
<dbReference type="Gene3D" id="2.40.160.20">
    <property type="match status" value="1"/>
</dbReference>
<name>A0A7U4JAR5_9SPHN</name>
<feature type="chain" id="PRO_5030875236" description="UPF0311 protein TS85_18565" evidence="2">
    <location>
        <begin position="18"/>
        <end position="169"/>
    </location>
</feature>
<evidence type="ECO:0000256" key="1">
    <source>
        <dbReference type="HAMAP-Rule" id="MF_00775"/>
    </source>
</evidence>
<dbReference type="InterPro" id="IPR020915">
    <property type="entry name" value="UPF0311"/>
</dbReference>
<accession>A0A7U4JAR5</accession>
<sequence length="169" mass="17549">MRAPAVAALLWAGAAHAQAQAPAPPPAPVLEHVFSELVTLGASVAPGATPYGERNIIPITGGTFEGPGIKGVILPGGWDWQLKRADGCTDVKADYMLKTDDGVIINVVNTGALCPPAPGKPFSARTQPRFEAPIGKYGWLSQAAFIGTLEGATAPDGGPAVRIHFYRAR</sequence>
<reference evidence="3 4" key="2">
    <citation type="submission" date="2015-02" db="EMBL/GenBank/DDBJ databases">
        <title>The complete genome of Sphingomonas hengshuiensis sp. WHSC-8 isolated from soil of Hengshui Lake.</title>
        <authorList>
            <person name="Wei S."/>
            <person name="Guo J."/>
            <person name="Su C."/>
            <person name="Wu R."/>
            <person name="Zhang Z."/>
            <person name="Liang K."/>
            <person name="Li H."/>
            <person name="Wang T."/>
            <person name="Liu H."/>
            <person name="Zhang C."/>
            <person name="Li Z."/>
            <person name="Wang Q."/>
            <person name="Meng J."/>
        </authorList>
    </citation>
    <scope>NUCLEOTIDE SEQUENCE [LARGE SCALE GENOMIC DNA]</scope>
    <source>
        <strain evidence="3 4">WHSC-8</strain>
    </source>
</reference>
<dbReference type="OrthoDB" id="5294829at2"/>